<evidence type="ECO:0000256" key="4">
    <source>
        <dbReference type="ARBA" id="ARBA00022692"/>
    </source>
</evidence>
<dbReference type="STRING" id="471514.AN477_06850"/>
<dbReference type="InterPro" id="IPR050366">
    <property type="entry name" value="BP-dependent_transpt_permease"/>
</dbReference>
<dbReference type="InterPro" id="IPR035906">
    <property type="entry name" value="MetI-like_sf"/>
</dbReference>
<dbReference type="Pfam" id="PF00528">
    <property type="entry name" value="BPD_transp_1"/>
    <property type="match status" value="1"/>
</dbReference>
<proteinExistence type="inferred from homology"/>
<dbReference type="Gene3D" id="1.10.3720.10">
    <property type="entry name" value="MetI-like"/>
    <property type="match status" value="1"/>
</dbReference>
<dbReference type="Proteomes" id="UP000050482">
    <property type="component" value="Unassembled WGS sequence"/>
</dbReference>
<evidence type="ECO:0000256" key="3">
    <source>
        <dbReference type="ARBA" id="ARBA00022475"/>
    </source>
</evidence>
<dbReference type="GO" id="GO:0005886">
    <property type="term" value="C:plasma membrane"/>
    <property type="evidence" value="ECO:0007669"/>
    <property type="project" value="UniProtKB-SubCell"/>
</dbReference>
<evidence type="ECO:0000313" key="10">
    <source>
        <dbReference type="EMBL" id="KPV44350.1"/>
    </source>
</evidence>
<keyword evidence="5 7" id="KW-1133">Transmembrane helix</keyword>
<feature type="compositionally biased region" description="Polar residues" evidence="8">
    <location>
        <begin position="8"/>
        <end position="18"/>
    </location>
</feature>
<feature type="transmembrane region" description="Helical" evidence="7">
    <location>
        <begin position="261"/>
        <end position="283"/>
    </location>
</feature>
<name>A0A0P9CFI8_9BACL</name>
<dbReference type="CDD" id="cd06261">
    <property type="entry name" value="TM_PBP2"/>
    <property type="match status" value="1"/>
</dbReference>
<accession>A0A0P9CFI8</accession>
<dbReference type="SUPFAM" id="SSF161098">
    <property type="entry name" value="MetI-like"/>
    <property type="match status" value="1"/>
</dbReference>
<dbReference type="RefSeq" id="WP_054968433.1">
    <property type="nucleotide sequence ID" value="NZ_LJCO01000033.1"/>
</dbReference>
<comment type="similarity">
    <text evidence="7">Belongs to the binding-protein-dependent transport system permease family.</text>
</comment>
<dbReference type="PATRIC" id="fig|471514.4.peg.3607"/>
<feature type="domain" description="ABC transmembrane type-1" evidence="9">
    <location>
        <begin position="94"/>
        <end position="283"/>
    </location>
</feature>
<evidence type="ECO:0000256" key="1">
    <source>
        <dbReference type="ARBA" id="ARBA00004651"/>
    </source>
</evidence>
<evidence type="ECO:0000256" key="5">
    <source>
        <dbReference type="ARBA" id="ARBA00022989"/>
    </source>
</evidence>
<dbReference type="Pfam" id="PF12911">
    <property type="entry name" value="OppC_N"/>
    <property type="match status" value="1"/>
</dbReference>
<keyword evidence="4 7" id="KW-0812">Transmembrane</keyword>
<feature type="transmembrane region" description="Helical" evidence="7">
    <location>
        <begin position="143"/>
        <end position="170"/>
    </location>
</feature>
<comment type="subcellular location">
    <subcellularLocation>
        <location evidence="1 7">Cell membrane</location>
        <topology evidence="1 7">Multi-pass membrane protein</topology>
    </subcellularLocation>
</comment>
<dbReference type="GO" id="GO:0055085">
    <property type="term" value="P:transmembrane transport"/>
    <property type="evidence" value="ECO:0007669"/>
    <property type="project" value="InterPro"/>
</dbReference>
<dbReference type="PROSITE" id="PS50928">
    <property type="entry name" value="ABC_TM1"/>
    <property type="match status" value="1"/>
</dbReference>
<evidence type="ECO:0000256" key="6">
    <source>
        <dbReference type="ARBA" id="ARBA00023136"/>
    </source>
</evidence>
<feature type="region of interest" description="Disordered" evidence="8">
    <location>
        <begin position="1"/>
        <end position="20"/>
    </location>
</feature>
<protein>
    <submittedName>
        <fullName evidence="10">Peptide ABC transporter permease</fullName>
    </submittedName>
</protein>
<keyword evidence="6 7" id="KW-0472">Membrane</keyword>
<evidence type="ECO:0000313" key="11">
    <source>
        <dbReference type="Proteomes" id="UP000050482"/>
    </source>
</evidence>
<gene>
    <name evidence="10" type="ORF">AN477_06850</name>
</gene>
<dbReference type="PANTHER" id="PTHR43386:SF1">
    <property type="entry name" value="D,D-DIPEPTIDE TRANSPORT SYSTEM PERMEASE PROTEIN DDPC-RELATED"/>
    <property type="match status" value="1"/>
</dbReference>
<evidence type="ECO:0000256" key="7">
    <source>
        <dbReference type="RuleBase" id="RU363032"/>
    </source>
</evidence>
<feature type="transmembrane region" description="Helical" evidence="7">
    <location>
        <begin position="96"/>
        <end position="122"/>
    </location>
</feature>
<keyword evidence="3" id="KW-1003">Cell membrane</keyword>
<keyword evidence="2 7" id="KW-0813">Transport</keyword>
<evidence type="ECO:0000256" key="2">
    <source>
        <dbReference type="ARBA" id="ARBA00022448"/>
    </source>
</evidence>
<dbReference type="PANTHER" id="PTHR43386">
    <property type="entry name" value="OLIGOPEPTIDE TRANSPORT SYSTEM PERMEASE PROTEIN APPC"/>
    <property type="match status" value="1"/>
</dbReference>
<evidence type="ECO:0000256" key="8">
    <source>
        <dbReference type="SAM" id="MobiDB-lite"/>
    </source>
</evidence>
<dbReference type="InterPro" id="IPR025966">
    <property type="entry name" value="OppC_N"/>
</dbReference>
<dbReference type="InterPro" id="IPR000515">
    <property type="entry name" value="MetI-like"/>
</dbReference>
<dbReference type="EMBL" id="LJCO01000033">
    <property type="protein sequence ID" value="KPV44350.1"/>
    <property type="molecule type" value="Genomic_DNA"/>
</dbReference>
<feature type="transmembrane region" description="Helical" evidence="7">
    <location>
        <begin position="33"/>
        <end position="55"/>
    </location>
</feature>
<keyword evidence="11" id="KW-1185">Reference proteome</keyword>
<evidence type="ECO:0000259" key="9">
    <source>
        <dbReference type="PROSITE" id="PS50928"/>
    </source>
</evidence>
<comment type="caution">
    <text evidence="10">The sequence shown here is derived from an EMBL/GenBank/DDBJ whole genome shotgun (WGS) entry which is preliminary data.</text>
</comment>
<dbReference type="AlphaFoldDB" id="A0A0P9CFI8"/>
<organism evidence="10 11">
    <name type="scientific">Alicyclobacillus ferrooxydans</name>
    <dbReference type="NCBI Taxonomy" id="471514"/>
    <lineage>
        <taxon>Bacteria</taxon>
        <taxon>Bacillati</taxon>
        <taxon>Bacillota</taxon>
        <taxon>Bacilli</taxon>
        <taxon>Bacillales</taxon>
        <taxon>Alicyclobacillaceae</taxon>
        <taxon>Alicyclobacillus</taxon>
    </lineage>
</organism>
<sequence>MALATEPKVTSQTTSTGRPKQPGVFRRIFRKKITIVAVAFLVIVALAAIFAPFIAPYKLNSPDLMAMLAPPSATHLMGTDDVGIDLFTEVLYGGRVSLTVGLLSALVAVLIGGTIGSLAGFFGGWVDEILMRLTDVGLSVPSLFIILGLTAVLGPSPVTIVEVISLTSWMYPARLIRSRILNLRTAEYVMAARMTGCSSARIIFVHIVPNAISPLIVNATLLVGQAIVLESVMSFLGAGIQPPHISWGFLLNQAQSYVTNAPWLAIFPGLMIFLVVLCFNVFGDAIRDALDARSA</sequence>
<dbReference type="OrthoDB" id="2514at2"/>
<reference evidence="10 11" key="1">
    <citation type="submission" date="2015-09" db="EMBL/GenBank/DDBJ databases">
        <title>Draft genome sequence of Alicyclobacillus ferrooxydans DSM 22381.</title>
        <authorList>
            <person name="Hemp J."/>
        </authorList>
    </citation>
    <scope>NUCLEOTIDE SEQUENCE [LARGE SCALE GENOMIC DNA]</scope>
    <source>
        <strain evidence="10 11">TC-34</strain>
    </source>
</reference>